<dbReference type="HOGENOM" id="CLU_2737735_0_0_10"/>
<dbReference type="OrthoDB" id="9844585at2"/>
<gene>
    <name evidence="1" type="ordered locus">SGRA_3405</name>
</gene>
<organism evidence="1 2">
    <name type="scientific">Saprospira grandis (strain Lewin)</name>
    <dbReference type="NCBI Taxonomy" id="984262"/>
    <lineage>
        <taxon>Bacteria</taxon>
        <taxon>Pseudomonadati</taxon>
        <taxon>Bacteroidota</taxon>
        <taxon>Saprospiria</taxon>
        <taxon>Saprospirales</taxon>
        <taxon>Saprospiraceae</taxon>
        <taxon>Saprospira</taxon>
    </lineage>
</organism>
<evidence type="ECO:0000313" key="2">
    <source>
        <dbReference type="Proteomes" id="UP000007519"/>
    </source>
</evidence>
<proteinExistence type="predicted"/>
<dbReference type="AlphaFoldDB" id="H6L1Q2"/>
<dbReference type="EMBL" id="CP002831">
    <property type="protein sequence ID" value="AFC26130.1"/>
    <property type="molecule type" value="Genomic_DNA"/>
</dbReference>
<keyword evidence="2" id="KW-1185">Reference proteome</keyword>
<name>H6L1Q2_SAPGL</name>
<reference evidence="1 2" key="1">
    <citation type="journal article" date="2012" name="Stand. Genomic Sci.">
        <title>Complete genome sequencing and analysis of Saprospira grandis str. Lewin, a predatory marine bacterium.</title>
        <authorList>
            <person name="Saw J.H."/>
            <person name="Yuryev A."/>
            <person name="Kanbe M."/>
            <person name="Hou S."/>
            <person name="Young A.G."/>
            <person name="Aizawa S."/>
            <person name="Alam M."/>
        </authorList>
    </citation>
    <scope>NUCLEOTIDE SEQUENCE [LARGE SCALE GENOMIC DNA]</scope>
    <source>
        <strain evidence="1 2">Lewin</strain>
    </source>
</reference>
<accession>H6L1Q2</accession>
<evidence type="ECO:0000313" key="1">
    <source>
        <dbReference type="EMBL" id="AFC26130.1"/>
    </source>
</evidence>
<protein>
    <recommendedName>
        <fullName evidence="3">Colicin D immunity protein domain-containing protein</fullName>
    </recommendedName>
</protein>
<dbReference type="RefSeq" id="WP_002656709.1">
    <property type="nucleotide sequence ID" value="NC_016940.1"/>
</dbReference>
<dbReference type="STRING" id="984262.SGRA_3405"/>
<dbReference type="Proteomes" id="UP000007519">
    <property type="component" value="Chromosome"/>
</dbReference>
<evidence type="ECO:0008006" key="3">
    <source>
        <dbReference type="Google" id="ProtNLM"/>
    </source>
</evidence>
<sequence>MLKKIATDINRLADMIWGEDYYDETEIDEFATAIDVDLGLYQLDSRKRYDPELEELRLKFIKILADWESIR</sequence>
<dbReference type="KEGG" id="sgn:SGRA_3405"/>